<keyword evidence="4 7" id="KW-0067">ATP-binding</keyword>
<dbReference type="Pfam" id="PF14524">
    <property type="entry name" value="Wzt_C"/>
    <property type="match status" value="1"/>
</dbReference>
<dbReference type="InterPro" id="IPR003593">
    <property type="entry name" value="AAA+_ATPase"/>
</dbReference>
<dbReference type="GO" id="GO:0016887">
    <property type="term" value="F:ATP hydrolysis activity"/>
    <property type="evidence" value="ECO:0007669"/>
    <property type="project" value="InterPro"/>
</dbReference>
<dbReference type="InterPro" id="IPR027417">
    <property type="entry name" value="P-loop_NTPase"/>
</dbReference>
<dbReference type="SUPFAM" id="SSF52540">
    <property type="entry name" value="P-loop containing nucleoside triphosphate hydrolases"/>
    <property type="match status" value="1"/>
</dbReference>
<evidence type="ECO:0000313" key="7">
    <source>
        <dbReference type="EMBL" id="SDI80505.1"/>
    </source>
</evidence>
<dbReference type="InterPro" id="IPR015860">
    <property type="entry name" value="ABC_transpr_TagH-like"/>
</dbReference>
<proteinExistence type="inferred from homology"/>
<dbReference type="EMBL" id="FNDX01000008">
    <property type="protein sequence ID" value="SDI80505.1"/>
    <property type="molecule type" value="Genomic_DNA"/>
</dbReference>
<gene>
    <name evidence="7" type="ORF">SAMN05216192_108163</name>
</gene>
<dbReference type="PROSITE" id="PS50893">
    <property type="entry name" value="ABC_TRANSPORTER_2"/>
    <property type="match status" value="1"/>
</dbReference>
<keyword evidence="3" id="KW-0547">Nucleotide-binding</keyword>
<feature type="domain" description="ABC transporter" evidence="6">
    <location>
        <begin position="7"/>
        <end position="247"/>
    </location>
</feature>
<dbReference type="SMART" id="SM00382">
    <property type="entry name" value="AAA"/>
    <property type="match status" value="1"/>
</dbReference>
<dbReference type="RefSeq" id="WP_090713972.1">
    <property type="nucleotide sequence ID" value="NZ_CBCSKY010000006.1"/>
</dbReference>
<dbReference type="Gene3D" id="2.70.50.60">
    <property type="entry name" value="abc- transporter (atp binding component) like domain"/>
    <property type="match status" value="1"/>
</dbReference>
<dbReference type="GO" id="GO:0016020">
    <property type="term" value="C:membrane"/>
    <property type="evidence" value="ECO:0007669"/>
    <property type="project" value="InterPro"/>
</dbReference>
<dbReference type="AlphaFoldDB" id="A0A1G8NK17"/>
<protein>
    <submittedName>
        <fullName evidence="7">Teichoic acid transport system ATP-binding protein</fullName>
    </submittedName>
</protein>
<evidence type="ECO:0000256" key="1">
    <source>
        <dbReference type="ARBA" id="ARBA00005417"/>
    </source>
</evidence>
<keyword evidence="5" id="KW-1278">Translocase</keyword>
<dbReference type="Proteomes" id="UP000199050">
    <property type="component" value="Unassembled WGS sequence"/>
</dbReference>
<evidence type="ECO:0000256" key="2">
    <source>
        <dbReference type="ARBA" id="ARBA00022448"/>
    </source>
</evidence>
<sequence length="427" mass="47285">MGQMNAIEVKDLTKIYKLYNKQTDRLKETLSLSKKKYHKDFKALNRISFNVKTGECLGIIGKNGSGKSTLLKILTGVLTPTSGAIDVTGKISALLELGAGFNPDLTGMENIYLNGTIMGYSHSEMSEKVDGILAFADIGEFIHQPVKSYSSGMFVRLAFAVAINVEPDILIIDEALSVGDLRFQQKCYRKIDELKKTKTVLFVTHDLSVINKYCDRVLWINEGILLEDGDPKMISKKYQAFMIGADFKKINFKEQVEAAGSVVPGIEDEIDSLNDELDVMGDDKAMITGISLLDSITGEKTSVVEGNQELRLLLKIDVLQKLEDPIVGFSIKDRLGTIISQTNSYVLGSDLATLHPNKNNVFSFDFRFPNLNHGQYTISPAIASGTQEDHRQHSWVHDALVLQVLPLGYEELSGIVHLSDVIFSSLK</sequence>
<organism evidence="7 8">
    <name type="scientific">Paenibacillus typhae</name>
    <dbReference type="NCBI Taxonomy" id="1174501"/>
    <lineage>
        <taxon>Bacteria</taxon>
        <taxon>Bacillati</taxon>
        <taxon>Bacillota</taxon>
        <taxon>Bacilli</taxon>
        <taxon>Bacillales</taxon>
        <taxon>Paenibacillaceae</taxon>
        <taxon>Paenibacillus</taxon>
    </lineage>
</organism>
<dbReference type="PANTHER" id="PTHR46743">
    <property type="entry name" value="TEICHOIC ACIDS EXPORT ATP-BINDING PROTEIN TAGH"/>
    <property type="match status" value="1"/>
</dbReference>
<dbReference type="InterPro" id="IPR003439">
    <property type="entry name" value="ABC_transporter-like_ATP-bd"/>
</dbReference>
<name>A0A1G8NK17_9BACL</name>
<evidence type="ECO:0000256" key="4">
    <source>
        <dbReference type="ARBA" id="ARBA00022840"/>
    </source>
</evidence>
<dbReference type="InterPro" id="IPR029439">
    <property type="entry name" value="Wzt_C"/>
</dbReference>
<dbReference type="GO" id="GO:0140359">
    <property type="term" value="F:ABC-type transporter activity"/>
    <property type="evidence" value="ECO:0007669"/>
    <property type="project" value="InterPro"/>
</dbReference>
<dbReference type="CDD" id="cd03220">
    <property type="entry name" value="ABC_KpsT_Wzt"/>
    <property type="match status" value="1"/>
</dbReference>
<evidence type="ECO:0000313" key="8">
    <source>
        <dbReference type="Proteomes" id="UP000199050"/>
    </source>
</evidence>
<dbReference type="CDD" id="cd10147">
    <property type="entry name" value="Wzt_C-like"/>
    <property type="match status" value="1"/>
</dbReference>
<dbReference type="InterPro" id="IPR050683">
    <property type="entry name" value="Bact_Polysacc_Export_ATP-bd"/>
</dbReference>
<dbReference type="PANTHER" id="PTHR46743:SF2">
    <property type="entry name" value="TEICHOIC ACIDS EXPORT ATP-BINDING PROTEIN TAGH"/>
    <property type="match status" value="1"/>
</dbReference>
<evidence type="ECO:0000256" key="5">
    <source>
        <dbReference type="ARBA" id="ARBA00022967"/>
    </source>
</evidence>
<dbReference type="GO" id="GO:0005524">
    <property type="term" value="F:ATP binding"/>
    <property type="evidence" value="ECO:0007669"/>
    <property type="project" value="UniProtKB-KW"/>
</dbReference>
<comment type="similarity">
    <text evidence="1">Belongs to the ABC transporter superfamily.</text>
</comment>
<evidence type="ECO:0000259" key="6">
    <source>
        <dbReference type="PROSITE" id="PS50893"/>
    </source>
</evidence>
<dbReference type="Pfam" id="PF00005">
    <property type="entry name" value="ABC_tran"/>
    <property type="match status" value="1"/>
</dbReference>
<dbReference type="OrthoDB" id="9778870at2"/>
<reference evidence="8" key="1">
    <citation type="submission" date="2016-10" db="EMBL/GenBank/DDBJ databases">
        <authorList>
            <person name="Varghese N."/>
            <person name="Submissions S."/>
        </authorList>
    </citation>
    <scope>NUCLEOTIDE SEQUENCE [LARGE SCALE GENOMIC DNA]</scope>
    <source>
        <strain evidence="8">CGMCC 1.11012</strain>
    </source>
</reference>
<dbReference type="PROSITE" id="PS00211">
    <property type="entry name" value="ABC_TRANSPORTER_1"/>
    <property type="match status" value="1"/>
</dbReference>
<keyword evidence="2" id="KW-0813">Transport</keyword>
<dbReference type="InterPro" id="IPR017871">
    <property type="entry name" value="ABC_transporter-like_CS"/>
</dbReference>
<dbReference type="Gene3D" id="3.40.50.300">
    <property type="entry name" value="P-loop containing nucleotide triphosphate hydrolases"/>
    <property type="match status" value="1"/>
</dbReference>
<dbReference type="STRING" id="1174501.SAMN05216192_108163"/>
<evidence type="ECO:0000256" key="3">
    <source>
        <dbReference type="ARBA" id="ARBA00022741"/>
    </source>
</evidence>
<keyword evidence="8" id="KW-1185">Reference proteome</keyword>
<accession>A0A1G8NK17</accession>